<feature type="region of interest" description="Disordered" evidence="2">
    <location>
        <begin position="87"/>
        <end position="122"/>
    </location>
</feature>
<evidence type="ECO:0000256" key="1">
    <source>
        <dbReference type="ARBA" id="ARBA00005627"/>
    </source>
</evidence>
<name>A0AAW1T8Q8_9CHLO</name>
<dbReference type="Pfam" id="PF07202">
    <property type="entry name" value="Tcp10_C"/>
    <property type="match status" value="1"/>
</dbReference>
<proteinExistence type="inferred from homology"/>
<evidence type="ECO:0000313" key="4">
    <source>
        <dbReference type="EMBL" id="KAK9865278.1"/>
    </source>
</evidence>
<evidence type="ECO:0000259" key="3">
    <source>
        <dbReference type="Pfam" id="PF07202"/>
    </source>
</evidence>
<feature type="compositionally biased region" description="Polar residues" evidence="2">
    <location>
        <begin position="141"/>
        <end position="150"/>
    </location>
</feature>
<dbReference type="InterPro" id="IPR009852">
    <property type="entry name" value="CENPJ_C_dom"/>
</dbReference>
<keyword evidence="5" id="KW-1185">Reference proteome</keyword>
<protein>
    <recommendedName>
        <fullName evidence="3">Centromere protein J C-terminal domain-containing protein</fullName>
    </recommendedName>
</protein>
<dbReference type="Proteomes" id="UP001485043">
    <property type="component" value="Unassembled WGS sequence"/>
</dbReference>
<feature type="region of interest" description="Disordered" evidence="2">
    <location>
        <begin position="141"/>
        <end position="164"/>
    </location>
</feature>
<dbReference type="PANTHER" id="PTHR10331:SF6">
    <property type="entry name" value="SPINDLE ASSEMBLY ABNORMAL 4"/>
    <property type="match status" value="1"/>
</dbReference>
<accession>A0AAW1T8Q8</accession>
<organism evidence="4 5">
    <name type="scientific">Apatococcus fuscideae</name>
    <dbReference type="NCBI Taxonomy" id="2026836"/>
    <lineage>
        <taxon>Eukaryota</taxon>
        <taxon>Viridiplantae</taxon>
        <taxon>Chlorophyta</taxon>
        <taxon>core chlorophytes</taxon>
        <taxon>Trebouxiophyceae</taxon>
        <taxon>Chlorellales</taxon>
        <taxon>Chlorellaceae</taxon>
        <taxon>Apatococcus</taxon>
    </lineage>
</organism>
<feature type="region of interest" description="Disordered" evidence="2">
    <location>
        <begin position="1"/>
        <end position="46"/>
    </location>
</feature>
<evidence type="ECO:0000313" key="5">
    <source>
        <dbReference type="Proteomes" id="UP001485043"/>
    </source>
</evidence>
<evidence type="ECO:0000256" key="2">
    <source>
        <dbReference type="SAM" id="MobiDB-lite"/>
    </source>
</evidence>
<comment type="similarity">
    <text evidence="1">Belongs to the TCP10 family.</text>
</comment>
<feature type="domain" description="Centromere protein J C-terminal" evidence="3">
    <location>
        <begin position="232"/>
        <end position="260"/>
    </location>
</feature>
<reference evidence="4 5" key="1">
    <citation type="journal article" date="2024" name="Nat. Commun.">
        <title>Phylogenomics reveals the evolutionary origins of lichenization in chlorophyte algae.</title>
        <authorList>
            <person name="Puginier C."/>
            <person name="Libourel C."/>
            <person name="Otte J."/>
            <person name="Skaloud P."/>
            <person name="Haon M."/>
            <person name="Grisel S."/>
            <person name="Petersen M."/>
            <person name="Berrin J.G."/>
            <person name="Delaux P.M."/>
            <person name="Dal Grande F."/>
            <person name="Keller J."/>
        </authorList>
    </citation>
    <scope>NUCLEOTIDE SEQUENCE [LARGE SCALE GENOMIC DNA]</scope>
    <source>
        <strain evidence="4 5">SAG 2523</strain>
    </source>
</reference>
<dbReference type="InterPro" id="IPR047002">
    <property type="entry name" value="Tcp10_C_sf"/>
</dbReference>
<dbReference type="PANTHER" id="PTHR10331">
    <property type="entry name" value="T COMPLEX PROTEIN 10"/>
    <property type="match status" value="1"/>
</dbReference>
<gene>
    <name evidence="4" type="ORF">WJX84_010842</name>
</gene>
<sequence length="363" mass="39742">MHRPRSAPVTNQQPGVPEAGHLDGPQLPVWIENGPAESRSSTLASQTPTEMHLVEHEQRAAAKCFSRQPPQAIERTVGPAFAMPHAAQQNGSHAVGLPSMPSPASDVLQASQSDSDRNRARREHIHDAVGQVPQELHTQIKGNGMTQPSSHGGGGRPSTEALRHMHPSTRQPLAPISVNTYPPESAILYKPPTSMQATPHRASTDWLPATSQADSAYGWQDSRPSAFGGFAQETRHPNGKLEQVFDDGRRVVTFPNGTRRHFLPDGRTQLQFSNGDCKCQHVDGTVEYFYAEVQTWHTTYPDRLEVFHFPNGQTEAHHPGGLKEVIFADGALRHAFPDGSETNVDTHQLSAAIQLPCPQIEEL</sequence>
<dbReference type="AlphaFoldDB" id="A0AAW1T8Q8"/>
<comment type="caution">
    <text evidence="4">The sequence shown here is derived from an EMBL/GenBank/DDBJ whole genome shotgun (WGS) entry which is preliminary data.</text>
</comment>
<dbReference type="InterPro" id="IPR026581">
    <property type="entry name" value="TCP10L/CENPJ"/>
</dbReference>
<dbReference type="Gene3D" id="2.60.450.20">
    <property type="match status" value="1"/>
</dbReference>
<dbReference type="EMBL" id="JALJOV010000264">
    <property type="protein sequence ID" value="KAK9865278.1"/>
    <property type="molecule type" value="Genomic_DNA"/>
</dbReference>